<comment type="subcellular location">
    <subcellularLocation>
        <location evidence="1">Cytoplasm</location>
    </subcellularLocation>
</comment>
<dbReference type="PANTHER" id="PTHR48111">
    <property type="entry name" value="REGULATOR OF RPOS"/>
    <property type="match status" value="1"/>
</dbReference>
<dbReference type="EMBL" id="MRWE01000002">
    <property type="protein sequence ID" value="ORJ27279.1"/>
    <property type="molecule type" value="Genomic_DNA"/>
</dbReference>
<dbReference type="InterPro" id="IPR001867">
    <property type="entry name" value="OmpR/PhoB-type_DNA-bd"/>
</dbReference>
<dbReference type="SUPFAM" id="SSF52172">
    <property type="entry name" value="CheY-like"/>
    <property type="match status" value="1"/>
</dbReference>
<dbReference type="PROSITE" id="PS51755">
    <property type="entry name" value="OMPR_PHOB"/>
    <property type="match status" value="1"/>
</dbReference>
<keyword evidence="2" id="KW-0963">Cytoplasm</keyword>
<dbReference type="SMART" id="SM00448">
    <property type="entry name" value="REC"/>
    <property type="match status" value="1"/>
</dbReference>
<dbReference type="FunFam" id="3.40.50.2300:FF:000002">
    <property type="entry name" value="DNA-binding response regulator PhoP"/>
    <property type="match status" value="1"/>
</dbReference>
<dbReference type="Proteomes" id="UP000192536">
    <property type="component" value="Unassembled WGS sequence"/>
</dbReference>
<evidence type="ECO:0000256" key="2">
    <source>
        <dbReference type="ARBA" id="ARBA00022490"/>
    </source>
</evidence>
<feature type="modified residue" description="4-aspartylphosphate" evidence="8">
    <location>
        <position position="51"/>
    </location>
</feature>
<keyword evidence="6 9" id="KW-0238">DNA-binding</keyword>
<feature type="domain" description="Response regulatory" evidence="10">
    <location>
        <begin position="2"/>
        <end position="116"/>
    </location>
</feature>
<gene>
    <name evidence="12" type="ORF">BS640_02090</name>
</gene>
<name>A0A1X0WKI4_9GAMM</name>
<dbReference type="Gene3D" id="1.10.10.10">
    <property type="entry name" value="Winged helix-like DNA-binding domain superfamily/Winged helix DNA-binding domain"/>
    <property type="match status" value="1"/>
</dbReference>
<evidence type="ECO:0000256" key="7">
    <source>
        <dbReference type="ARBA" id="ARBA00023163"/>
    </source>
</evidence>
<reference evidence="12 13" key="1">
    <citation type="journal article" date="2017" name="Int. J. Syst. Evol. Microbiol.">
        <title>Rouxiella badensis sp. nov. and Rouxiella silvae sp. nov. isolated from peat bog soil in Germany and emendation of the genus description.</title>
        <authorList>
            <person name="Le Fleche-Mateos A."/>
            <person name="Kugler J.H."/>
            <person name="Hansen S.H."/>
            <person name="Syldatk C."/>
            <person name="Hausmann R."/>
            <person name="Lomprez F."/>
            <person name="Vandenbogaert M."/>
            <person name="Manuguerra J.C."/>
            <person name="Grimont P.A."/>
        </authorList>
    </citation>
    <scope>NUCLEOTIDE SEQUENCE [LARGE SCALE GENOMIC DNA]</scope>
    <source>
        <strain evidence="12 13">DSM 100043</strain>
    </source>
</reference>
<dbReference type="CDD" id="cd00383">
    <property type="entry name" value="trans_reg_C"/>
    <property type="match status" value="1"/>
</dbReference>
<evidence type="ECO:0000313" key="12">
    <source>
        <dbReference type="EMBL" id="ORJ27279.1"/>
    </source>
</evidence>
<dbReference type="PROSITE" id="PS50110">
    <property type="entry name" value="RESPONSE_REGULATORY"/>
    <property type="match status" value="1"/>
</dbReference>
<evidence type="ECO:0000256" key="1">
    <source>
        <dbReference type="ARBA" id="ARBA00004496"/>
    </source>
</evidence>
<dbReference type="AlphaFoldDB" id="A0A1X0WKI4"/>
<dbReference type="GO" id="GO:0000156">
    <property type="term" value="F:phosphorelay response regulator activity"/>
    <property type="evidence" value="ECO:0007669"/>
    <property type="project" value="TreeGrafter"/>
</dbReference>
<keyword evidence="3 8" id="KW-0597">Phosphoprotein</keyword>
<evidence type="ECO:0000256" key="8">
    <source>
        <dbReference type="PROSITE-ProRule" id="PRU00169"/>
    </source>
</evidence>
<feature type="domain" description="OmpR/PhoB-type" evidence="11">
    <location>
        <begin position="124"/>
        <end position="218"/>
    </location>
</feature>
<evidence type="ECO:0000313" key="13">
    <source>
        <dbReference type="Proteomes" id="UP000192536"/>
    </source>
</evidence>
<keyword evidence="4" id="KW-0902">Two-component regulatory system</keyword>
<dbReference type="Gene3D" id="6.10.250.690">
    <property type="match status" value="1"/>
</dbReference>
<dbReference type="InterPro" id="IPR036388">
    <property type="entry name" value="WH-like_DNA-bd_sf"/>
</dbReference>
<evidence type="ECO:0000256" key="5">
    <source>
        <dbReference type="ARBA" id="ARBA00023015"/>
    </source>
</evidence>
<dbReference type="GeneID" id="93567529"/>
<feature type="DNA-binding region" description="OmpR/PhoB-type" evidence="9">
    <location>
        <begin position="124"/>
        <end position="218"/>
    </location>
</feature>
<dbReference type="Gene3D" id="3.40.50.2300">
    <property type="match status" value="1"/>
</dbReference>
<accession>A0A1X0WKI4</accession>
<dbReference type="SMART" id="SM00862">
    <property type="entry name" value="Trans_reg_C"/>
    <property type="match status" value="1"/>
</dbReference>
<dbReference type="RefSeq" id="WP_017489978.1">
    <property type="nucleotide sequence ID" value="NZ_CAUQAZ010000012.1"/>
</dbReference>
<sequence length="221" mass="24602">MRILLIEDDKMIGDGIKVGLTRLGFTLDWFTDGMTGKTALDSAPYDAVILDLSLPGLDGMHLLRQWRQGGNDTPVLILTARDALEDRVSGLQSGADDYLCKPFALVEVAARLEALIRRRHGQVTPKIQHGNVEFDPASRGVSLNGEPVVLTSREVSVLELFLRNKGRVLQRQLLQEKLYSWDQEVSSNAVEVHIHHLRRKLGNGFIRTLHGVGYILGDENS</sequence>
<dbReference type="PANTHER" id="PTHR48111:SF35">
    <property type="entry name" value="TRANSCRIPTIONAL REGULATORY PROTEIN QSEB"/>
    <property type="match status" value="1"/>
</dbReference>
<evidence type="ECO:0000256" key="6">
    <source>
        <dbReference type="ARBA" id="ARBA00023125"/>
    </source>
</evidence>
<dbReference type="Pfam" id="PF00072">
    <property type="entry name" value="Response_reg"/>
    <property type="match status" value="1"/>
</dbReference>
<evidence type="ECO:0000259" key="11">
    <source>
        <dbReference type="PROSITE" id="PS51755"/>
    </source>
</evidence>
<dbReference type="Pfam" id="PF00486">
    <property type="entry name" value="Trans_reg_C"/>
    <property type="match status" value="1"/>
</dbReference>
<evidence type="ECO:0000259" key="10">
    <source>
        <dbReference type="PROSITE" id="PS50110"/>
    </source>
</evidence>
<keyword evidence="5" id="KW-0805">Transcription regulation</keyword>
<proteinExistence type="predicted"/>
<dbReference type="STRING" id="1646377.BS640_02090"/>
<evidence type="ECO:0000256" key="9">
    <source>
        <dbReference type="PROSITE-ProRule" id="PRU01091"/>
    </source>
</evidence>
<comment type="caution">
    <text evidence="12">The sequence shown here is derived from an EMBL/GenBank/DDBJ whole genome shotgun (WGS) entry which is preliminary data.</text>
</comment>
<dbReference type="CDD" id="cd17624">
    <property type="entry name" value="REC_OmpR_PmrA-like"/>
    <property type="match status" value="1"/>
</dbReference>
<dbReference type="NCBIfam" id="NF007663">
    <property type="entry name" value="PRK10336.1"/>
    <property type="match status" value="1"/>
</dbReference>
<evidence type="ECO:0000256" key="3">
    <source>
        <dbReference type="ARBA" id="ARBA00022553"/>
    </source>
</evidence>
<keyword evidence="7" id="KW-0804">Transcription</keyword>
<protein>
    <submittedName>
        <fullName evidence="12">Two-component system response regulator QseB</fullName>
    </submittedName>
</protein>
<dbReference type="InterPro" id="IPR039420">
    <property type="entry name" value="WalR-like"/>
</dbReference>
<evidence type="ECO:0000256" key="4">
    <source>
        <dbReference type="ARBA" id="ARBA00023012"/>
    </source>
</evidence>
<dbReference type="GO" id="GO:0000976">
    <property type="term" value="F:transcription cis-regulatory region binding"/>
    <property type="evidence" value="ECO:0007669"/>
    <property type="project" value="TreeGrafter"/>
</dbReference>
<dbReference type="GO" id="GO:0005829">
    <property type="term" value="C:cytosol"/>
    <property type="evidence" value="ECO:0007669"/>
    <property type="project" value="TreeGrafter"/>
</dbReference>
<dbReference type="InterPro" id="IPR011006">
    <property type="entry name" value="CheY-like_superfamily"/>
</dbReference>
<dbReference type="GO" id="GO:0032993">
    <property type="term" value="C:protein-DNA complex"/>
    <property type="evidence" value="ECO:0007669"/>
    <property type="project" value="TreeGrafter"/>
</dbReference>
<dbReference type="GO" id="GO:0006355">
    <property type="term" value="P:regulation of DNA-templated transcription"/>
    <property type="evidence" value="ECO:0007669"/>
    <property type="project" value="InterPro"/>
</dbReference>
<dbReference type="InterPro" id="IPR001789">
    <property type="entry name" value="Sig_transdc_resp-reg_receiver"/>
</dbReference>
<organism evidence="12 13">
    <name type="scientific">Rouxiella badensis</name>
    <dbReference type="NCBI Taxonomy" id="1646377"/>
    <lineage>
        <taxon>Bacteria</taxon>
        <taxon>Pseudomonadati</taxon>
        <taxon>Pseudomonadota</taxon>
        <taxon>Gammaproteobacteria</taxon>
        <taxon>Enterobacterales</taxon>
        <taxon>Yersiniaceae</taxon>
        <taxon>Rouxiella</taxon>
    </lineage>
</organism>
<keyword evidence="13" id="KW-1185">Reference proteome</keyword>